<dbReference type="EC" id="3.4.16.4" evidence="12"/>
<keyword evidence="12" id="KW-0645">Protease</keyword>
<reference evidence="12 13" key="1">
    <citation type="submission" date="2020-08" db="EMBL/GenBank/DDBJ databases">
        <title>Genomic Encyclopedia of Type Strains, Phase IV (KMG-IV): sequencing the most valuable type-strain genomes for metagenomic binning, comparative biology and taxonomic classification.</title>
        <authorList>
            <person name="Goeker M."/>
        </authorList>
    </citation>
    <scope>NUCLEOTIDE SEQUENCE [LARGE SCALE GENOMIC DNA]</scope>
    <source>
        <strain evidence="12 13">DSM 19612</strain>
    </source>
</reference>
<dbReference type="GO" id="GO:0071555">
    <property type="term" value="P:cell wall organization"/>
    <property type="evidence" value="ECO:0007669"/>
    <property type="project" value="UniProtKB-KW"/>
</dbReference>
<dbReference type="PANTHER" id="PTHR21581:SF33">
    <property type="entry name" value="D-ALANYL-D-ALANINE CARBOXYPEPTIDASE DACB"/>
    <property type="match status" value="1"/>
</dbReference>
<dbReference type="InterPro" id="IPR018044">
    <property type="entry name" value="Peptidase_S11"/>
</dbReference>
<keyword evidence="3 12" id="KW-0378">Hydrolase</keyword>
<comment type="caution">
    <text evidence="12">The sequence shown here is derived from an EMBL/GenBank/DDBJ whole genome shotgun (WGS) entry which is preliminary data.</text>
</comment>
<dbReference type="GO" id="GO:0009252">
    <property type="term" value="P:peptidoglycan biosynthetic process"/>
    <property type="evidence" value="ECO:0007669"/>
    <property type="project" value="UniProtKB-KW"/>
</dbReference>
<keyword evidence="4" id="KW-0133">Cell shape</keyword>
<gene>
    <name evidence="12" type="ORF">HNQ94_003787</name>
</gene>
<evidence type="ECO:0000259" key="11">
    <source>
        <dbReference type="Pfam" id="PF00768"/>
    </source>
</evidence>
<organism evidence="12 13">
    <name type="scientific">Salirhabdus euzebyi</name>
    <dbReference type="NCBI Taxonomy" id="394506"/>
    <lineage>
        <taxon>Bacteria</taxon>
        <taxon>Bacillati</taxon>
        <taxon>Bacillota</taxon>
        <taxon>Bacilli</taxon>
        <taxon>Bacillales</taxon>
        <taxon>Bacillaceae</taxon>
        <taxon>Salirhabdus</taxon>
    </lineage>
</organism>
<evidence type="ECO:0000256" key="7">
    <source>
        <dbReference type="PIRSR" id="PIRSR618044-1"/>
    </source>
</evidence>
<dbReference type="GO" id="GO:0006508">
    <property type="term" value="P:proteolysis"/>
    <property type="evidence" value="ECO:0007669"/>
    <property type="project" value="InterPro"/>
</dbReference>
<evidence type="ECO:0000313" key="13">
    <source>
        <dbReference type="Proteomes" id="UP000581688"/>
    </source>
</evidence>
<evidence type="ECO:0000256" key="5">
    <source>
        <dbReference type="ARBA" id="ARBA00022984"/>
    </source>
</evidence>
<feature type="domain" description="Peptidase S11 D-alanyl-D-alanine carboxypeptidase A N-terminal" evidence="11">
    <location>
        <begin position="26"/>
        <end position="249"/>
    </location>
</feature>
<evidence type="ECO:0000256" key="9">
    <source>
        <dbReference type="RuleBase" id="RU004016"/>
    </source>
</evidence>
<keyword evidence="12" id="KW-0121">Carboxypeptidase</keyword>
<accession>A0A841QAN6</accession>
<keyword evidence="13" id="KW-1185">Reference proteome</keyword>
<dbReference type="PANTHER" id="PTHR21581">
    <property type="entry name" value="D-ALANYL-D-ALANINE CARBOXYPEPTIDASE"/>
    <property type="match status" value="1"/>
</dbReference>
<feature type="chain" id="PRO_5032661998" evidence="10">
    <location>
        <begin position="28"/>
        <end position="369"/>
    </location>
</feature>
<dbReference type="InterPro" id="IPR012338">
    <property type="entry name" value="Beta-lactam/transpept-like"/>
</dbReference>
<evidence type="ECO:0000256" key="6">
    <source>
        <dbReference type="ARBA" id="ARBA00023316"/>
    </source>
</evidence>
<evidence type="ECO:0000256" key="4">
    <source>
        <dbReference type="ARBA" id="ARBA00022960"/>
    </source>
</evidence>
<feature type="active site" description="Proton acceptor" evidence="7">
    <location>
        <position position="63"/>
    </location>
</feature>
<dbReference type="Proteomes" id="UP000581688">
    <property type="component" value="Unassembled WGS sequence"/>
</dbReference>
<dbReference type="GO" id="GO:0008360">
    <property type="term" value="P:regulation of cell shape"/>
    <property type="evidence" value="ECO:0007669"/>
    <property type="project" value="UniProtKB-KW"/>
</dbReference>
<evidence type="ECO:0000256" key="10">
    <source>
        <dbReference type="SAM" id="SignalP"/>
    </source>
</evidence>
<feature type="active site" description="Acyl-ester intermediate" evidence="7">
    <location>
        <position position="60"/>
    </location>
</feature>
<dbReference type="Pfam" id="PF00768">
    <property type="entry name" value="Peptidase_S11"/>
    <property type="match status" value="1"/>
</dbReference>
<evidence type="ECO:0000256" key="8">
    <source>
        <dbReference type="PIRSR" id="PIRSR618044-2"/>
    </source>
</evidence>
<name>A0A841QAN6_9BACI</name>
<evidence type="ECO:0000256" key="1">
    <source>
        <dbReference type="ARBA" id="ARBA00007164"/>
    </source>
</evidence>
<feature type="signal peptide" evidence="10">
    <location>
        <begin position="1"/>
        <end position="27"/>
    </location>
</feature>
<feature type="active site" evidence="7">
    <location>
        <position position="115"/>
    </location>
</feature>
<sequence>MKTVKTILIMTCVLALLLTMYPLHASAAPGVSANNAVLMEYESGRVLYDKGGHEQRSIASITKIMTAIVAIESGKLEEEVTVSDRASRTEGSSIYLKPGDKMKLKDLVYGLMLRSGNDSAVAIAEHVGGSVEGFTHLMNEKATWIGMEKSSFSNPHGLEGEGHYSTAYDMALLTRYAMNNKTFVKIFGTEKYKAETVQYPWRNKNKLLTRYYKYCTGGKTGFTRKAGRTLVTTAEKDGMKLIAVTLNASDDWNDHSNLFNWGFNSYDLERIKKEGEIQIPLPDGKTISGEILNEVILPLSKSELKKVENKIYIKEDLQLIKDSIIGKQVYQVDGQVLAERNIYHEPAPPKKESFMDKVKQIFHHISGVI</sequence>
<dbReference type="SUPFAM" id="SSF56601">
    <property type="entry name" value="beta-lactamase/transpeptidase-like"/>
    <property type="match status" value="1"/>
</dbReference>
<dbReference type="InterPro" id="IPR001967">
    <property type="entry name" value="Peptidase_S11_N"/>
</dbReference>
<evidence type="ECO:0000313" key="12">
    <source>
        <dbReference type="EMBL" id="MBB6455287.1"/>
    </source>
</evidence>
<dbReference type="EMBL" id="JACHGH010000018">
    <property type="protein sequence ID" value="MBB6455287.1"/>
    <property type="molecule type" value="Genomic_DNA"/>
</dbReference>
<keyword evidence="2 10" id="KW-0732">Signal</keyword>
<evidence type="ECO:0000256" key="2">
    <source>
        <dbReference type="ARBA" id="ARBA00022729"/>
    </source>
</evidence>
<proteinExistence type="inferred from homology"/>
<protein>
    <submittedName>
        <fullName evidence="12">D-alanyl-D-alanine carboxypeptidase</fullName>
        <ecNumber evidence="12">3.4.16.4</ecNumber>
    </submittedName>
</protein>
<feature type="binding site" evidence="8">
    <location>
        <position position="219"/>
    </location>
    <ligand>
        <name>substrate</name>
    </ligand>
</feature>
<dbReference type="PRINTS" id="PR00725">
    <property type="entry name" value="DADACBPTASE1"/>
</dbReference>
<keyword evidence="5" id="KW-0573">Peptidoglycan synthesis</keyword>
<dbReference type="AlphaFoldDB" id="A0A841QAN6"/>
<dbReference type="GO" id="GO:0009002">
    <property type="term" value="F:serine-type D-Ala-D-Ala carboxypeptidase activity"/>
    <property type="evidence" value="ECO:0007669"/>
    <property type="project" value="UniProtKB-EC"/>
</dbReference>
<dbReference type="Gene3D" id="3.40.710.10">
    <property type="entry name" value="DD-peptidase/beta-lactamase superfamily"/>
    <property type="match status" value="1"/>
</dbReference>
<evidence type="ECO:0000256" key="3">
    <source>
        <dbReference type="ARBA" id="ARBA00022801"/>
    </source>
</evidence>
<keyword evidence="6" id="KW-0961">Cell wall biogenesis/degradation</keyword>
<comment type="similarity">
    <text evidence="1 9">Belongs to the peptidase S11 family.</text>
</comment>